<name>A0A2H0N2B3_9BACT</name>
<feature type="region of interest" description="Disordered" evidence="1">
    <location>
        <begin position="16"/>
        <end position="35"/>
    </location>
</feature>
<dbReference type="AlphaFoldDB" id="A0A2H0N2B3"/>
<proteinExistence type="predicted"/>
<evidence type="ECO:0000256" key="1">
    <source>
        <dbReference type="SAM" id="MobiDB-lite"/>
    </source>
</evidence>
<comment type="caution">
    <text evidence="2">The sequence shown here is derived from an EMBL/GenBank/DDBJ whole genome shotgun (WGS) entry which is preliminary data.</text>
</comment>
<accession>A0A2H0N2B3</accession>
<organism evidence="2 3">
    <name type="scientific">Candidatus Magasanikbacteria bacterium CG11_big_fil_rev_8_21_14_0_20_43_7</name>
    <dbReference type="NCBI Taxonomy" id="1974654"/>
    <lineage>
        <taxon>Bacteria</taxon>
        <taxon>Candidatus Magasanikiibacteriota</taxon>
    </lineage>
</organism>
<evidence type="ECO:0000313" key="2">
    <source>
        <dbReference type="EMBL" id="PIR03033.1"/>
    </source>
</evidence>
<protein>
    <submittedName>
        <fullName evidence="2">Uncharacterized protein</fullName>
    </submittedName>
</protein>
<sequence length="544" mass="61966">MRSILVLEPYDKQDKIFRKRDKTKQGEPSDAEPFPDLDREALEYVLDAVNKKYSAELRAVRRYKEELGKQKKKAGKKISKQVSVGELGRTNIGSTVSANADLDDIKLRIAHLRAYEQEQVTQNIATSPDISIEDFVTGLDSNDFAKLYAFAIEQCTPASKELLVNTKGKWIKYPQGSIHTPLVKSLQGHGTGWCTAGESTAQAQLEDGDFYVYYSHDQKGIATIPRAAIRMQGGGIAEEQNLDPHIAPIVATKLQEFPDGKQYEKKAENMKYLTTIETKMRGNKSLTKPELTFLYELDSTIEGFGYEKDPRINELRQACKQGNLLDQDILTIFECAPDQIAHTQLEVDQAIKDKREIKVYVGSLFDDMFDVNVYPQLAHIEHIYASFPEGSTHKRTTWIGGEDTQTMKDRMTAERVNFVNAQFLLYNEDFTTSKYKCPLDTVRIKVRDLGFPNGATKEEIYAKADRLGLDLCPREVGPHYRLQYLDQPMNEYVYIGMEPISVPDGCPDVFYLHRAEYGLWLHGRWASPQDPWRADDEVVFSLRK</sequence>
<evidence type="ECO:0000313" key="3">
    <source>
        <dbReference type="Proteomes" id="UP000229782"/>
    </source>
</evidence>
<dbReference type="EMBL" id="PCWM01000058">
    <property type="protein sequence ID" value="PIR03033.1"/>
    <property type="molecule type" value="Genomic_DNA"/>
</dbReference>
<dbReference type="Proteomes" id="UP000229782">
    <property type="component" value="Unassembled WGS sequence"/>
</dbReference>
<reference evidence="2 3" key="1">
    <citation type="submission" date="2017-09" db="EMBL/GenBank/DDBJ databases">
        <title>Depth-based differentiation of microbial function through sediment-hosted aquifers and enrichment of novel symbionts in the deep terrestrial subsurface.</title>
        <authorList>
            <person name="Probst A.J."/>
            <person name="Ladd B."/>
            <person name="Jarett J.K."/>
            <person name="Geller-Mcgrath D.E."/>
            <person name="Sieber C.M."/>
            <person name="Emerson J.B."/>
            <person name="Anantharaman K."/>
            <person name="Thomas B.C."/>
            <person name="Malmstrom R."/>
            <person name="Stieglmeier M."/>
            <person name="Klingl A."/>
            <person name="Woyke T."/>
            <person name="Ryan C.M."/>
            <person name="Banfield J.F."/>
        </authorList>
    </citation>
    <scope>NUCLEOTIDE SEQUENCE [LARGE SCALE GENOMIC DNA]</scope>
    <source>
        <strain evidence="2">CG11_big_fil_rev_8_21_14_0_20_43_7</strain>
    </source>
</reference>
<gene>
    <name evidence="2" type="ORF">COV60_02520</name>
</gene>